<dbReference type="InterPro" id="IPR009057">
    <property type="entry name" value="Homeodomain-like_sf"/>
</dbReference>
<dbReference type="Gene3D" id="3.30.450.20">
    <property type="entry name" value="PAS domain"/>
    <property type="match status" value="2"/>
</dbReference>
<dbReference type="CDD" id="cd00130">
    <property type="entry name" value="PAS"/>
    <property type="match status" value="1"/>
</dbReference>
<dbReference type="Proteomes" id="UP000040453">
    <property type="component" value="Unassembled WGS sequence"/>
</dbReference>
<gene>
    <name evidence="7" type="primary">rocR</name>
    <name evidence="7" type="ORF">BN997_03749</name>
</gene>
<dbReference type="FunFam" id="3.40.50.300:FF:000006">
    <property type="entry name" value="DNA-binding transcriptional regulator NtrC"/>
    <property type="match status" value="1"/>
</dbReference>
<dbReference type="InterPro" id="IPR058031">
    <property type="entry name" value="AAA_lid_NorR"/>
</dbReference>
<dbReference type="PROSITE" id="PS00675">
    <property type="entry name" value="SIGMA54_INTERACT_1"/>
    <property type="match status" value="1"/>
</dbReference>
<dbReference type="SMART" id="SM00382">
    <property type="entry name" value="AAA"/>
    <property type="match status" value="1"/>
</dbReference>
<dbReference type="PANTHER" id="PTHR32071">
    <property type="entry name" value="TRANSCRIPTIONAL REGULATORY PROTEIN"/>
    <property type="match status" value="1"/>
</dbReference>
<dbReference type="InterPro" id="IPR002078">
    <property type="entry name" value="Sigma_54_int"/>
</dbReference>
<dbReference type="InterPro" id="IPR025943">
    <property type="entry name" value="Sigma_54_int_dom_ATP-bd_2"/>
</dbReference>
<dbReference type="Gene3D" id="1.10.8.60">
    <property type="match status" value="1"/>
</dbReference>
<evidence type="ECO:0000259" key="6">
    <source>
        <dbReference type="PROSITE" id="PS50112"/>
    </source>
</evidence>
<keyword evidence="2" id="KW-0067">ATP-binding</keyword>
<dbReference type="Pfam" id="PF02954">
    <property type="entry name" value="HTH_8"/>
    <property type="match status" value="1"/>
</dbReference>
<evidence type="ECO:0000313" key="7">
    <source>
        <dbReference type="EMBL" id="CEI83828.1"/>
    </source>
</evidence>
<dbReference type="Pfam" id="PF00158">
    <property type="entry name" value="Sigma54_activat"/>
    <property type="match status" value="1"/>
</dbReference>
<evidence type="ECO:0000256" key="4">
    <source>
        <dbReference type="ARBA" id="ARBA00023163"/>
    </source>
</evidence>
<dbReference type="GO" id="GO:0006355">
    <property type="term" value="P:regulation of DNA-templated transcription"/>
    <property type="evidence" value="ECO:0007669"/>
    <property type="project" value="InterPro"/>
</dbReference>
<evidence type="ECO:0000256" key="3">
    <source>
        <dbReference type="ARBA" id="ARBA00023015"/>
    </source>
</evidence>
<dbReference type="Pfam" id="PF00989">
    <property type="entry name" value="PAS"/>
    <property type="match status" value="1"/>
</dbReference>
<dbReference type="InterPro" id="IPR002197">
    <property type="entry name" value="HTH_Fis"/>
</dbReference>
<dbReference type="PROSITE" id="PS50112">
    <property type="entry name" value="PAS"/>
    <property type="match status" value="2"/>
</dbReference>
<feature type="domain" description="PAS" evidence="6">
    <location>
        <begin position="234"/>
        <end position="285"/>
    </location>
</feature>
<sequence length="680" mass="76786">MKQILIVGAGKGGTALFRLFKETKSMQICAIVDKDADAPAMKLAEEMDVHTSTEWKDWIHHDIDIVINVTGEEELFEKMIELFPRKTIIIPGSVANIIYELIHEKTVLTDEVKVQASRLELILNHMNDGMIVVNKMEQVQLLNRRAEQILGKKEKDYKGKHIKDLLKTNRLSHVLRSQRKELNQKTILDNGKKVIASRIPIINKTGDLVGAFAVFKDITEVVQLAEENTDLNEIKTMLEAIIKSSDEAISVVDEHGKGLIINPAYTRITGLTEEEVIGKPATVDISEGDSVHMKVLKNRRAVRGVHMKVGPSKKDVIVNGAPVIVQGKIKGSVGVLHDVSELQSVTRELKRARQIIRNLEARYTFDDIIGNSSEMKLALEQAKVAAKAPAIVLLRGETGTGKELFAHAIHHESDRKFNKFIRVNCAALSEPMLEKELFGSAEEQAEHLKKKEGLFEQANNGSIFLDEIGELSLSIQEKLIHVLKENRVTPVGASNSVPVDVRVIAGTNTNLEKAVMNEKFREDLYYLINKLPISIPSLKEREEDIPELVEHIIHQLNEEYGKNVQKISDEALKKLMAYHWPGNVREMANVISHSMIFIGNMEEQIEVSHLPKLQTKEMTAGPDMVQTDKPLKLQEALDRFEKKYLQEVYLQCNKNKTKTAKALQISVRNLYYKLEKYQLE</sequence>
<name>A0A0A1ML99_9BACI</name>
<dbReference type="RefSeq" id="WP_042534287.1">
    <property type="nucleotide sequence ID" value="NZ_CDGG01000001.1"/>
</dbReference>
<dbReference type="InterPro" id="IPR027417">
    <property type="entry name" value="P-loop_NTPase"/>
</dbReference>
<dbReference type="PROSITE" id="PS00676">
    <property type="entry name" value="SIGMA54_INTERACT_2"/>
    <property type="match status" value="1"/>
</dbReference>
<dbReference type="Gene3D" id="1.10.10.60">
    <property type="entry name" value="Homeodomain-like"/>
    <property type="match status" value="1"/>
</dbReference>
<accession>A0A0A1ML99</accession>
<dbReference type="Pfam" id="PF13426">
    <property type="entry name" value="PAS_9"/>
    <property type="match status" value="1"/>
</dbReference>
<evidence type="ECO:0000313" key="8">
    <source>
        <dbReference type="Proteomes" id="UP000040453"/>
    </source>
</evidence>
<evidence type="ECO:0000256" key="2">
    <source>
        <dbReference type="ARBA" id="ARBA00022840"/>
    </source>
</evidence>
<keyword evidence="1" id="KW-0547">Nucleotide-binding</keyword>
<reference evidence="7 8" key="1">
    <citation type="submission" date="2014-11" db="EMBL/GenBank/DDBJ databases">
        <authorList>
            <person name="Urmite Genomes Urmite Genomes"/>
        </authorList>
    </citation>
    <scope>NUCLEOTIDE SEQUENCE [LARGE SCALE GENOMIC DNA]</scope>
    <source>
        <strain evidence="7 8">Oc5</strain>
    </source>
</reference>
<dbReference type="SMART" id="SM00091">
    <property type="entry name" value="PAS"/>
    <property type="match status" value="2"/>
</dbReference>
<dbReference type="OrthoDB" id="9771372at2"/>
<dbReference type="AlphaFoldDB" id="A0A0A1ML99"/>
<evidence type="ECO:0000259" key="5">
    <source>
        <dbReference type="PROSITE" id="PS50045"/>
    </source>
</evidence>
<dbReference type="NCBIfam" id="TIGR00229">
    <property type="entry name" value="sensory_box"/>
    <property type="match status" value="2"/>
</dbReference>
<dbReference type="InterPro" id="IPR000014">
    <property type="entry name" value="PAS"/>
</dbReference>
<keyword evidence="3" id="KW-0805">Transcription regulation</keyword>
<dbReference type="GO" id="GO:0043565">
    <property type="term" value="F:sequence-specific DNA binding"/>
    <property type="evidence" value="ECO:0007669"/>
    <property type="project" value="InterPro"/>
</dbReference>
<dbReference type="SUPFAM" id="SSF46689">
    <property type="entry name" value="Homeodomain-like"/>
    <property type="match status" value="1"/>
</dbReference>
<dbReference type="GO" id="GO:0005524">
    <property type="term" value="F:ATP binding"/>
    <property type="evidence" value="ECO:0007669"/>
    <property type="project" value="UniProtKB-KW"/>
</dbReference>
<feature type="domain" description="Sigma-54 factor interaction" evidence="5">
    <location>
        <begin position="368"/>
        <end position="596"/>
    </location>
</feature>
<proteinExistence type="predicted"/>
<organism evidence="7 8">
    <name type="scientific">Oceanobacillus oncorhynchi</name>
    <dbReference type="NCBI Taxonomy" id="545501"/>
    <lineage>
        <taxon>Bacteria</taxon>
        <taxon>Bacillati</taxon>
        <taxon>Bacillota</taxon>
        <taxon>Bacilli</taxon>
        <taxon>Bacillales</taxon>
        <taxon>Bacillaceae</taxon>
        <taxon>Oceanobacillus</taxon>
    </lineage>
</organism>
<dbReference type="InterPro" id="IPR035965">
    <property type="entry name" value="PAS-like_dom_sf"/>
</dbReference>
<keyword evidence="4" id="KW-0804">Transcription</keyword>
<dbReference type="SUPFAM" id="SSF55785">
    <property type="entry name" value="PYP-like sensor domain (PAS domain)"/>
    <property type="match status" value="2"/>
</dbReference>
<dbReference type="SUPFAM" id="SSF52540">
    <property type="entry name" value="P-loop containing nucleoside triphosphate hydrolases"/>
    <property type="match status" value="1"/>
</dbReference>
<dbReference type="InterPro" id="IPR003593">
    <property type="entry name" value="AAA+_ATPase"/>
</dbReference>
<dbReference type="SUPFAM" id="SSF51735">
    <property type="entry name" value="NAD(P)-binding Rossmann-fold domains"/>
    <property type="match status" value="1"/>
</dbReference>
<dbReference type="Gene3D" id="3.40.50.300">
    <property type="entry name" value="P-loop containing nucleotide triphosphate hydrolases"/>
    <property type="match status" value="1"/>
</dbReference>
<protein>
    <submittedName>
        <fullName evidence="7">Arginine utilization regulatory protein RocR</fullName>
    </submittedName>
</protein>
<dbReference type="PROSITE" id="PS50045">
    <property type="entry name" value="SIGMA54_INTERACT_4"/>
    <property type="match status" value="1"/>
</dbReference>
<dbReference type="InterPro" id="IPR025662">
    <property type="entry name" value="Sigma_54_int_dom_ATP-bd_1"/>
</dbReference>
<dbReference type="Pfam" id="PF25601">
    <property type="entry name" value="AAA_lid_14"/>
    <property type="match status" value="1"/>
</dbReference>
<dbReference type="CDD" id="cd00009">
    <property type="entry name" value="AAA"/>
    <property type="match status" value="1"/>
</dbReference>
<evidence type="ECO:0000256" key="1">
    <source>
        <dbReference type="ARBA" id="ARBA00022741"/>
    </source>
</evidence>
<dbReference type="STRING" id="545501.BN997_03749"/>
<keyword evidence="8" id="KW-1185">Reference proteome</keyword>
<dbReference type="Gene3D" id="3.40.50.720">
    <property type="entry name" value="NAD(P)-binding Rossmann-like Domain"/>
    <property type="match status" value="1"/>
</dbReference>
<dbReference type="InterPro" id="IPR013767">
    <property type="entry name" value="PAS_fold"/>
</dbReference>
<feature type="domain" description="PAS" evidence="6">
    <location>
        <begin position="115"/>
        <end position="185"/>
    </location>
</feature>
<dbReference type="InterPro" id="IPR036291">
    <property type="entry name" value="NAD(P)-bd_dom_sf"/>
</dbReference>
<dbReference type="PANTHER" id="PTHR32071:SF121">
    <property type="entry name" value="SIGMA L-DEPENDENT TRANSCRIPTIONAL REGULATOR YQIR-RELATED"/>
    <property type="match status" value="1"/>
</dbReference>
<dbReference type="EMBL" id="CDGG01000001">
    <property type="protein sequence ID" value="CEI83828.1"/>
    <property type="molecule type" value="Genomic_DNA"/>
</dbReference>